<dbReference type="AlphaFoldDB" id="A0A934RGB6"/>
<keyword evidence="3" id="KW-1185">Reference proteome</keyword>
<feature type="region of interest" description="Disordered" evidence="1">
    <location>
        <begin position="104"/>
        <end position="123"/>
    </location>
</feature>
<dbReference type="EMBL" id="JAENII010000022">
    <property type="protein sequence ID" value="MBK1828957.1"/>
    <property type="molecule type" value="Genomic_DNA"/>
</dbReference>
<dbReference type="Proteomes" id="UP000658278">
    <property type="component" value="Unassembled WGS sequence"/>
</dbReference>
<evidence type="ECO:0000256" key="1">
    <source>
        <dbReference type="SAM" id="MobiDB-lite"/>
    </source>
</evidence>
<accession>A0A934RGB6</accession>
<organism evidence="2 3">
    <name type="scientific">Haloferula rosea</name>
    <dbReference type="NCBI Taxonomy" id="490093"/>
    <lineage>
        <taxon>Bacteria</taxon>
        <taxon>Pseudomonadati</taxon>
        <taxon>Verrucomicrobiota</taxon>
        <taxon>Verrucomicrobiia</taxon>
        <taxon>Verrucomicrobiales</taxon>
        <taxon>Verrucomicrobiaceae</taxon>
        <taxon>Haloferula</taxon>
    </lineage>
</organism>
<sequence length="123" mass="13109">MHLLGGPIAILQTVAWASMLVSYSVEDGLLQGVTDTFSGERPCGLCLQVREMEHDDPAPALPAGDERRRAAEALGQSIRVTDPIEMPRPGIKVLAWLGRISGGAMRPEGLGEDPETPPPEGRA</sequence>
<evidence type="ECO:0000313" key="3">
    <source>
        <dbReference type="Proteomes" id="UP000658278"/>
    </source>
</evidence>
<proteinExistence type="predicted"/>
<reference evidence="2" key="1">
    <citation type="submission" date="2021-01" db="EMBL/GenBank/DDBJ databases">
        <title>Modified the classification status of verrucomicrobia.</title>
        <authorList>
            <person name="Feng X."/>
        </authorList>
    </citation>
    <scope>NUCLEOTIDE SEQUENCE</scope>
    <source>
        <strain evidence="2">KCTC 22201</strain>
    </source>
</reference>
<evidence type="ECO:0000313" key="2">
    <source>
        <dbReference type="EMBL" id="MBK1828957.1"/>
    </source>
</evidence>
<feature type="non-terminal residue" evidence="2">
    <location>
        <position position="1"/>
    </location>
</feature>
<name>A0A934RGB6_9BACT</name>
<comment type="caution">
    <text evidence="2">The sequence shown here is derived from an EMBL/GenBank/DDBJ whole genome shotgun (WGS) entry which is preliminary data.</text>
</comment>
<gene>
    <name evidence="2" type="ORF">JIN81_18120</name>
</gene>
<protein>
    <submittedName>
        <fullName evidence="2">Uncharacterized protein</fullName>
    </submittedName>
</protein>